<dbReference type="OrthoDB" id="277577at2"/>
<name>A0A2U2HFZ9_9BURK</name>
<gene>
    <name evidence="1" type="ORF">C7C56_020675</name>
</gene>
<organism evidence="1 2">
    <name type="scientific">Massilia glaciei</name>
    <dbReference type="NCBI Taxonomy" id="1524097"/>
    <lineage>
        <taxon>Bacteria</taxon>
        <taxon>Pseudomonadati</taxon>
        <taxon>Pseudomonadota</taxon>
        <taxon>Betaproteobacteria</taxon>
        <taxon>Burkholderiales</taxon>
        <taxon>Oxalobacteraceae</taxon>
        <taxon>Telluria group</taxon>
        <taxon>Massilia</taxon>
    </lineage>
</organism>
<dbReference type="Pfam" id="PF13689">
    <property type="entry name" value="DUF4154"/>
    <property type="match status" value="1"/>
</dbReference>
<accession>A0A2U2HFZ9</accession>
<evidence type="ECO:0000313" key="1">
    <source>
        <dbReference type="EMBL" id="PWF43648.1"/>
    </source>
</evidence>
<dbReference type="EMBL" id="PXWF02000276">
    <property type="protein sequence ID" value="PWF43648.1"/>
    <property type="molecule type" value="Genomic_DNA"/>
</dbReference>
<dbReference type="AlphaFoldDB" id="A0A2U2HFZ9"/>
<reference evidence="1 2" key="1">
    <citation type="submission" date="2018-04" db="EMBL/GenBank/DDBJ databases">
        <title>Massilia violaceinigra sp. nov., a novel purple-pigmented bacterium isolated from Tianshan glacier, Xinjiang, China.</title>
        <authorList>
            <person name="Wang H."/>
        </authorList>
    </citation>
    <scope>NUCLEOTIDE SEQUENCE [LARGE SCALE GENOMIC DNA]</scope>
    <source>
        <strain evidence="1 2">B448-2</strain>
    </source>
</reference>
<comment type="caution">
    <text evidence="1">The sequence shown here is derived from an EMBL/GenBank/DDBJ whole genome shotgun (WGS) entry which is preliminary data.</text>
</comment>
<dbReference type="Proteomes" id="UP000241421">
    <property type="component" value="Unassembled WGS sequence"/>
</dbReference>
<evidence type="ECO:0000313" key="2">
    <source>
        <dbReference type="Proteomes" id="UP000241421"/>
    </source>
</evidence>
<proteinExistence type="predicted"/>
<protein>
    <submittedName>
        <fullName evidence="1">YfiR family protein</fullName>
    </submittedName>
</protein>
<keyword evidence="2" id="KW-1185">Reference proteome</keyword>
<sequence length="243" mass="26157">MLSFSTCGIVRAFVHLRKCSRIASHAIATTIESGTTPRARARVGDHAPSGRSMSARHRWSRSLFAGMAAWAALGAPCARAQAVPVNASLERSVKAAFLYKFLSYAEFPAGAFDDPTAPVTIGVLGTDDIAAELAWIVAGRTVGQRPVTVRTLRENEAVDGVHLLFVPGWDQRRVLGLLKAAGPARLLAVTECENCLQHGSVINFKIVGRRVRFDVSLEAAERHNIKLSSRLLTVASLVHRAGP</sequence>
<dbReference type="InterPro" id="IPR025293">
    <property type="entry name" value="YfiR/HmsC-like"/>
</dbReference>